<dbReference type="PANTHER" id="PTHR10816:SF15">
    <property type="entry name" value="MYELIN TRANSCRIPTION FACTOR 1-LIKE PROTEIN"/>
    <property type="match status" value="1"/>
</dbReference>
<evidence type="ECO:0000313" key="3">
    <source>
        <dbReference type="EMBL" id="JAS50098.1"/>
    </source>
</evidence>
<dbReference type="PANTHER" id="PTHR10816">
    <property type="entry name" value="MYELIN TRANSCRIPTION FACTOR 1-RELATED"/>
    <property type="match status" value="1"/>
</dbReference>
<dbReference type="GO" id="GO:0000981">
    <property type="term" value="F:DNA-binding transcription factor activity, RNA polymerase II-specific"/>
    <property type="evidence" value="ECO:0007669"/>
    <property type="project" value="TreeGrafter"/>
</dbReference>
<dbReference type="EMBL" id="GECZ01019671">
    <property type="protein sequence ID" value="JAS50098.1"/>
    <property type="molecule type" value="Transcribed_RNA"/>
</dbReference>
<protein>
    <submittedName>
        <fullName evidence="3">Uncharacterized protein</fullName>
    </submittedName>
</protein>
<dbReference type="AlphaFoldDB" id="A0A1B6FIR8"/>
<accession>A0A1B6FIR8</accession>
<sequence>MLRLKTDISAMEAHLRQGEKETQQITQRSNNLNEYYESLRNNVITLLEHVRIPNGTAGGPPEKMGHDNFDSYLSRLQTLCGSGVDGPGYCDENNRPLYETVKSALQDFTVLPTPI</sequence>
<reference evidence="3" key="1">
    <citation type="submission" date="2015-11" db="EMBL/GenBank/DDBJ databases">
        <title>De novo transcriptome assembly of four potential Pierce s Disease insect vectors from Arizona vineyards.</title>
        <authorList>
            <person name="Tassone E.E."/>
        </authorList>
    </citation>
    <scope>NUCLEOTIDE SEQUENCE</scope>
</reference>
<organism evidence="3">
    <name type="scientific">Cuerna arida</name>
    <dbReference type="NCBI Taxonomy" id="1464854"/>
    <lineage>
        <taxon>Eukaryota</taxon>
        <taxon>Metazoa</taxon>
        <taxon>Ecdysozoa</taxon>
        <taxon>Arthropoda</taxon>
        <taxon>Hexapoda</taxon>
        <taxon>Insecta</taxon>
        <taxon>Pterygota</taxon>
        <taxon>Neoptera</taxon>
        <taxon>Paraneoptera</taxon>
        <taxon>Hemiptera</taxon>
        <taxon>Auchenorrhyncha</taxon>
        <taxon>Membracoidea</taxon>
        <taxon>Cicadellidae</taxon>
        <taxon>Cicadellinae</taxon>
        <taxon>Proconiini</taxon>
        <taxon>Cuerna</taxon>
    </lineage>
</organism>
<proteinExistence type="predicted"/>
<gene>
    <name evidence="3" type="ORF">g.13106</name>
</gene>
<evidence type="ECO:0000256" key="2">
    <source>
        <dbReference type="ARBA" id="ARBA00023242"/>
    </source>
</evidence>
<evidence type="ECO:0000256" key="1">
    <source>
        <dbReference type="ARBA" id="ARBA00004123"/>
    </source>
</evidence>
<name>A0A1B6FIR8_9HEMI</name>
<comment type="subcellular location">
    <subcellularLocation>
        <location evidence="1">Nucleus</location>
    </subcellularLocation>
</comment>
<dbReference type="GO" id="GO:0000978">
    <property type="term" value="F:RNA polymerase II cis-regulatory region sequence-specific DNA binding"/>
    <property type="evidence" value="ECO:0007669"/>
    <property type="project" value="TreeGrafter"/>
</dbReference>
<keyword evidence="2" id="KW-0539">Nucleus</keyword>
<dbReference type="GO" id="GO:0005634">
    <property type="term" value="C:nucleus"/>
    <property type="evidence" value="ECO:0007669"/>
    <property type="project" value="UniProtKB-SubCell"/>
</dbReference>